<feature type="signal peptide" evidence="2">
    <location>
        <begin position="1"/>
        <end position="21"/>
    </location>
</feature>
<feature type="domain" description="DUF6777" evidence="3">
    <location>
        <begin position="92"/>
        <end position="254"/>
    </location>
</feature>
<evidence type="ECO:0000259" key="3">
    <source>
        <dbReference type="Pfam" id="PF20568"/>
    </source>
</evidence>
<evidence type="ECO:0000313" key="4">
    <source>
        <dbReference type="EMBL" id="GAA3367838.1"/>
    </source>
</evidence>
<sequence>MRSPLRRQAFPAAVLAAGILAAGLTGCGGGERASGPQEIVLQPLAEQGPDPFTESTAVAPLPAPPVPTPTVTTPASPAAKGINRTGISTQLRTISGSVAGLYGGTRSRSSCDVERQVRLLTADPVKAGVFAKAAGVDRHSIPAFLRGLTPVLLRADTRFTSSGYRDGAAKTFQSLLQAGTPVLVDSHGAPRLRCTCGNPLRPPDATRAGAVHKGVRWAGYRPERAVVIVPAVHTIDSLIIVNIATNTWIERKTGDTGARDRTPRVMPPHDPGDDITGPLSPSSPSPQPDTSLPELPQLPDSRQPRGATPDSPLPESAGRGTSLPEPSTPEAPRPDGPAPDGLEPFAPDDGGTAPDITQCPPGGTGSSDLWPGCPDLSETEDPGSGLPPGPDDGFEAAGAAVPPAVKSGE</sequence>
<feature type="compositionally biased region" description="Basic and acidic residues" evidence="1">
    <location>
        <begin position="254"/>
        <end position="263"/>
    </location>
</feature>
<dbReference type="PROSITE" id="PS51257">
    <property type="entry name" value="PROKAR_LIPOPROTEIN"/>
    <property type="match status" value="1"/>
</dbReference>
<reference evidence="5" key="1">
    <citation type="journal article" date="2014" name="Int. J. Syst. Evol. Microbiol.">
        <title>Complete genome of a new Firmicutes species belonging to the dominant human colonic microbiota ('Ruminococcus bicirculans') reveals two chromosomes and a selective capacity to utilize plant glucans.</title>
        <authorList>
            <consortium name="NISC Comparative Sequencing Program"/>
            <person name="Wegmann U."/>
            <person name="Louis P."/>
            <person name="Goesmann A."/>
            <person name="Henrissat B."/>
            <person name="Duncan S.H."/>
            <person name="Flint H.J."/>
        </authorList>
    </citation>
    <scope>NUCLEOTIDE SEQUENCE</scope>
    <source>
        <strain evidence="5">JCM 9651</strain>
    </source>
</reference>
<feature type="chain" id="PRO_5045029807" description="DUF6777 domain-containing protein" evidence="2">
    <location>
        <begin position="22"/>
        <end position="409"/>
    </location>
</feature>
<name>A0ABP6SN51_9ACTN</name>
<organism evidence="5 6">
    <name type="scientific">Streptomyces sannanensis</name>
    <dbReference type="NCBI Taxonomy" id="285536"/>
    <lineage>
        <taxon>Bacteria</taxon>
        <taxon>Bacillati</taxon>
        <taxon>Actinomycetota</taxon>
        <taxon>Actinomycetes</taxon>
        <taxon>Kitasatosporales</taxon>
        <taxon>Streptomycetaceae</taxon>
        <taxon>Streptomyces</taxon>
    </lineage>
</organism>
<feature type="region of interest" description="Disordered" evidence="1">
    <location>
        <begin position="62"/>
        <end position="81"/>
    </location>
</feature>
<comment type="caution">
    <text evidence="5">The sequence shown here is derived from an EMBL/GenBank/DDBJ whole genome shotgun (WGS) entry which is preliminary data.</text>
</comment>
<dbReference type="InterPro" id="IPR046704">
    <property type="entry name" value="DUF6777"/>
</dbReference>
<keyword evidence="6" id="KW-1185">Reference proteome</keyword>
<feature type="region of interest" description="Disordered" evidence="1">
    <location>
        <begin position="254"/>
        <end position="409"/>
    </location>
</feature>
<reference evidence="5" key="3">
    <citation type="submission" date="2023-12" db="EMBL/GenBank/DDBJ databases">
        <authorList>
            <person name="Sun Q."/>
            <person name="Inoue M."/>
        </authorList>
    </citation>
    <scope>NUCLEOTIDE SEQUENCE</scope>
    <source>
        <strain evidence="5">JCM 9651</strain>
    </source>
</reference>
<dbReference type="Proteomes" id="UP001499990">
    <property type="component" value="Unassembled WGS sequence"/>
</dbReference>
<dbReference type="RefSeq" id="WP_345034049.1">
    <property type="nucleotide sequence ID" value="NZ_BAAAYL010000001.1"/>
</dbReference>
<feature type="compositionally biased region" description="Low complexity" evidence="1">
    <location>
        <begin position="69"/>
        <end position="79"/>
    </location>
</feature>
<proteinExistence type="predicted"/>
<dbReference type="Pfam" id="PF20568">
    <property type="entry name" value="DUF6777"/>
    <property type="match status" value="1"/>
</dbReference>
<reference evidence="6" key="2">
    <citation type="journal article" date="2019" name="Int. J. Syst. Evol. Microbiol.">
        <title>The Global Catalogue of Microorganisms (GCM) 10K type strain sequencing project: providing services to taxonomists for standard genome sequencing and annotation.</title>
        <authorList>
            <consortium name="The Broad Institute Genomics Platform"/>
            <consortium name="The Broad Institute Genome Sequencing Center for Infectious Disease"/>
            <person name="Wu L."/>
            <person name="Ma J."/>
        </authorList>
    </citation>
    <scope>NUCLEOTIDE SEQUENCE [LARGE SCALE GENOMIC DNA]</scope>
    <source>
        <strain evidence="6">JCM 9651</strain>
    </source>
</reference>
<protein>
    <recommendedName>
        <fullName evidence="3">DUF6777 domain-containing protein</fullName>
    </recommendedName>
</protein>
<evidence type="ECO:0000256" key="2">
    <source>
        <dbReference type="SAM" id="SignalP"/>
    </source>
</evidence>
<feature type="compositionally biased region" description="Pro residues" evidence="1">
    <location>
        <begin position="326"/>
        <end position="337"/>
    </location>
</feature>
<keyword evidence="2" id="KW-0732">Signal</keyword>
<evidence type="ECO:0000256" key="1">
    <source>
        <dbReference type="SAM" id="MobiDB-lite"/>
    </source>
</evidence>
<dbReference type="EMBL" id="BAAAYL010000001">
    <property type="protein sequence ID" value="GAA3379860.1"/>
    <property type="molecule type" value="Genomic_DNA"/>
</dbReference>
<gene>
    <name evidence="4" type="ORF">GCM10020367_03720</name>
    <name evidence="5" type="ORF">GCM10020367_65120</name>
</gene>
<accession>A0ABP6SN51</accession>
<evidence type="ECO:0000313" key="6">
    <source>
        <dbReference type="Proteomes" id="UP001499990"/>
    </source>
</evidence>
<dbReference type="EMBL" id="BAAAYL010000001">
    <property type="protein sequence ID" value="GAA3367838.1"/>
    <property type="molecule type" value="Genomic_DNA"/>
</dbReference>
<evidence type="ECO:0000313" key="5">
    <source>
        <dbReference type="EMBL" id="GAA3379860.1"/>
    </source>
</evidence>